<evidence type="ECO:0000256" key="2">
    <source>
        <dbReference type="SAM" id="Phobius"/>
    </source>
</evidence>
<evidence type="ECO:0000313" key="5">
    <source>
        <dbReference type="Proteomes" id="UP000003675"/>
    </source>
</evidence>
<reference evidence="4 5" key="1">
    <citation type="submission" date="2009-09" db="EMBL/GenBank/DDBJ databases">
        <authorList>
            <person name="Qin X."/>
            <person name="Bachman B."/>
            <person name="Battles P."/>
            <person name="Bell A."/>
            <person name="Bess C."/>
            <person name="Bickham C."/>
            <person name="Chaboub L."/>
            <person name="Chen D."/>
            <person name="Coyle M."/>
            <person name="Deiros D.R."/>
            <person name="Dinh H."/>
            <person name="Forbes L."/>
            <person name="Fowler G."/>
            <person name="Francisco L."/>
            <person name="Fu Q."/>
            <person name="Gubbala S."/>
            <person name="Hale W."/>
            <person name="Han Y."/>
            <person name="Hemphill L."/>
            <person name="Highlander S.K."/>
            <person name="Hirani K."/>
            <person name="Hogues M."/>
            <person name="Jackson L."/>
            <person name="Jakkamsetti A."/>
            <person name="Javaid M."/>
            <person name="Jiang H."/>
            <person name="Korchina V."/>
            <person name="Kovar C."/>
            <person name="Lara F."/>
            <person name="Lee S."/>
            <person name="Mata R."/>
            <person name="Mathew T."/>
            <person name="Moen C."/>
            <person name="Morales K."/>
            <person name="Munidasa M."/>
            <person name="Nazareth L."/>
            <person name="Ngo R."/>
            <person name="Nguyen L."/>
            <person name="Okwuonu G."/>
            <person name="Ongeri F."/>
            <person name="Patil S."/>
            <person name="Petrosino J."/>
            <person name="Pham C."/>
            <person name="Pham P."/>
            <person name="Pu L.-L."/>
            <person name="Puazo M."/>
            <person name="Raj R."/>
            <person name="Reid J."/>
            <person name="Rouhana J."/>
            <person name="Saada N."/>
            <person name="Shang Y."/>
            <person name="Simmons D."/>
            <person name="Thornton R."/>
            <person name="Warren J."/>
            <person name="Weissenberger G."/>
            <person name="Zhang J."/>
            <person name="Zhang L."/>
            <person name="Zhou C."/>
            <person name="Zhu D."/>
            <person name="Muzny D."/>
            <person name="Worley K."/>
            <person name="Gibbs R."/>
        </authorList>
    </citation>
    <scope>NUCLEOTIDE SEQUENCE [LARGE SCALE GENOMIC DNA]</scope>
    <source>
        <strain evidence="4 5">DSM 16041</strain>
    </source>
</reference>
<dbReference type="AlphaFoldDB" id="C8P8J5"/>
<dbReference type="InterPro" id="IPR026870">
    <property type="entry name" value="Zinc_ribbon_dom"/>
</dbReference>
<gene>
    <name evidence="4" type="ORF">HMPREF0494_1639</name>
</gene>
<keyword evidence="2" id="KW-0472">Membrane</keyword>
<comment type="caution">
    <text evidence="4">The sequence shown here is derived from an EMBL/GenBank/DDBJ whole genome shotgun (WGS) entry which is preliminary data.</text>
</comment>
<feature type="compositionally biased region" description="Low complexity" evidence="1">
    <location>
        <begin position="72"/>
        <end position="103"/>
    </location>
</feature>
<feature type="domain" description="Zinc-ribbon" evidence="3">
    <location>
        <begin position="7"/>
        <end position="28"/>
    </location>
</feature>
<evidence type="ECO:0000259" key="3">
    <source>
        <dbReference type="Pfam" id="PF13240"/>
    </source>
</evidence>
<evidence type="ECO:0000313" key="4">
    <source>
        <dbReference type="EMBL" id="EEW53209.1"/>
    </source>
</evidence>
<dbReference type="eggNOG" id="ENOG5030EJZ">
    <property type="taxonomic scope" value="Bacteria"/>
</dbReference>
<evidence type="ECO:0000256" key="1">
    <source>
        <dbReference type="SAM" id="MobiDB-lite"/>
    </source>
</evidence>
<name>C8P8J5_9LACO</name>
<dbReference type="HOGENOM" id="CLU_1193580_0_0_9"/>
<keyword evidence="2" id="KW-1133">Transmembrane helix</keyword>
<feature type="region of interest" description="Disordered" evidence="1">
    <location>
        <begin position="72"/>
        <end position="110"/>
    </location>
</feature>
<dbReference type="Proteomes" id="UP000003675">
    <property type="component" value="Unassembled WGS sequence"/>
</dbReference>
<proteinExistence type="predicted"/>
<protein>
    <recommendedName>
        <fullName evidence="3">Zinc-ribbon domain-containing protein</fullName>
    </recommendedName>
</protein>
<dbReference type="Pfam" id="PF13240">
    <property type="entry name" value="Zn_Ribbon_1"/>
    <property type="match status" value="1"/>
</dbReference>
<organism evidence="4 5">
    <name type="scientific">Limosilactobacillus antri DSM 16041</name>
    <dbReference type="NCBI Taxonomy" id="525309"/>
    <lineage>
        <taxon>Bacteria</taxon>
        <taxon>Bacillati</taxon>
        <taxon>Bacillota</taxon>
        <taxon>Bacilli</taxon>
        <taxon>Lactobacillales</taxon>
        <taxon>Lactobacillaceae</taxon>
        <taxon>Limosilactobacillus</taxon>
    </lineage>
</organism>
<accession>C8P8J5</accession>
<keyword evidence="2" id="KW-0812">Transmembrane</keyword>
<sequence>MVGPVKFCPNCGAKRRPGSRICAKCGYQFKNYKPAPAAKKSGKKKAMAIVIAVIAVCGLTFAFIKHHQDSSNPAIATSSSSQSTGNSDTDSSATPSANTSATAKLSPGESPKLDAASVIEYARTTGLAGWSSLSGTDFVVGIGKAAGDPTLGKLSDEGQGTAYKVAAASQTGPTPLVYTLDSDGTVNIYRISGDASAGVTPLKRIPKTAIANYLNQHGDADKVRQIGIKLEE</sequence>
<dbReference type="EMBL" id="ACLL01000047">
    <property type="protein sequence ID" value="EEW53209.1"/>
    <property type="molecule type" value="Genomic_DNA"/>
</dbReference>
<feature type="transmembrane region" description="Helical" evidence="2">
    <location>
        <begin position="46"/>
        <end position="64"/>
    </location>
</feature>